<evidence type="ECO:0000256" key="2">
    <source>
        <dbReference type="ARBA" id="ARBA00023315"/>
    </source>
</evidence>
<accession>A0A927CUS9</accession>
<dbReference type="SUPFAM" id="SSF55729">
    <property type="entry name" value="Acyl-CoA N-acyltransferases (Nat)"/>
    <property type="match status" value="1"/>
</dbReference>
<dbReference type="PANTHER" id="PTHR43072">
    <property type="entry name" value="N-ACETYLTRANSFERASE"/>
    <property type="match status" value="1"/>
</dbReference>
<feature type="domain" description="N-acetyltransferase" evidence="3">
    <location>
        <begin position="5"/>
        <end position="166"/>
    </location>
</feature>
<keyword evidence="5" id="KW-1185">Reference proteome</keyword>
<dbReference type="CDD" id="cd04301">
    <property type="entry name" value="NAT_SF"/>
    <property type="match status" value="1"/>
</dbReference>
<organism evidence="4 5">
    <name type="scientific">Peribacillus faecalis</name>
    <dbReference type="NCBI Taxonomy" id="2772559"/>
    <lineage>
        <taxon>Bacteria</taxon>
        <taxon>Bacillati</taxon>
        <taxon>Bacillota</taxon>
        <taxon>Bacilli</taxon>
        <taxon>Bacillales</taxon>
        <taxon>Bacillaceae</taxon>
        <taxon>Peribacillus</taxon>
    </lineage>
</organism>
<dbReference type="GO" id="GO:0016747">
    <property type="term" value="F:acyltransferase activity, transferring groups other than amino-acyl groups"/>
    <property type="evidence" value="ECO:0007669"/>
    <property type="project" value="InterPro"/>
</dbReference>
<dbReference type="PANTHER" id="PTHR43072:SF23">
    <property type="entry name" value="UPF0039 PROTEIN C11D3.02C"/>
    <property type="match status" value="1"/>
</dbReference>
<dbReference type="Gene3D" id="3.40.630.30">
    <property type="match status" value="1"/>
</dbReference>
<gene>
    <name evidence="4" type="ORF">IEO70_07515</name>
</gene>
<keyword evidence="1" id="KW-0808">Transferase</keyword>
<keyword evidence="2" id="KW-0012">Acyltransferase</keyword>
<dbReference type="InterPro" id="IPR016181">
    <property type="entry name" value="Acyl_CoA_acyltransferase"/>
</dbReference>
<reference evidence="4" key="1">
    <citation type="submission" date="2020-09" db="EMBL/GenBank/DDBJ databases">
        <title>Bacillus faecalis sp. nov., a moderately halophilic bacterium isolated from cow faeces.</title>
        <authorList>
            <person name="Jiang L."/>
            <person name="Lee J."/>
        </authorList>
    </citation>
    <scope>NUCLEOTIDE SEQUENCE</scope>
    <source>
        <strain evidence="4">AGMB 02131</strain>
    </source>
</reference>
<evidence type="ECO:0000259" key="3">
    <source>
        <dbReference type="PROSITE" id="PS51186"/>
    </source>
</evidence>
<dbReference type="InterPro" id="IPR000182">
    <property type="entry name" value="GNAT_dom"/>
</dbReference>
<dbReference type="NCBIfam" id="NF040503">
    <property type="entry name" value="resist_ArsN1a"/>
    <property type="match status" value="1"/>
</dbReference>
<name>A0A927CUS9_9BACI</name>
<protein>
    <submittedName>
        <fullName evidence="4">N-acetyltransferase family protein</fullName>
    </submittedName>
</protein>
<dbReference type="Proteomes" id="UP000602076">
    <property type="component" value="Unassembled WGS sequence"/>
</dbReference>
<dbReference type="Pfam" id="PF00583">
    <property type="entry name" value="Acetyltransf_1"/>
    <property type="match status" value="1"/>
</dbReference>
<dbReference type="AlphaFoldDB" id="A0A927CUS9"/>
<evidence type="ECO:0000256" key="1">
    <source>
        <dbReference type="ARBA" id="ARBA00022679"/>
    </source>
</evidence>
<evidence type="ECO:0000313" key="4">
    <source>
        <dbReference type="EMBL" id="MBD3108212.1"/>
    </source>
</evidence>
<dbReference type="RefSeq" id="WP_190997745.1">
    <property type="nucleotide sequence ID" value="NZ_JACXSI010000014.1"/>
</dbReference>
<comment type="caution">
    <text evidence="4">The sequence shown here is derived from an EMBL/GenBank/DDBJ whole genome shotgun (WGS) entry which is preliminary data.</text>
</comment>
<dbReference type="EMBL" id="JACXSI010000014">
    <property type="protein sequence ID" value="MBD3108212.1"/>
    <property type="molecule type" value="Genomic_DNA"/>
</dbReference>
<evidence type="ECO:0000313" key="5">
    <source>
        <dbReference type="Proteomes" id="UP000602076"/>
    </source>
</evidence>
<sequence>MISQLTTRIATDRDIDAIRKIFNQGVEDGIATLETDEKDMAYMTNWFEQHDGRFKVLVAEEDDEVVGWASLNRYSERRAFDGVAVLSIYIRRDYRGRGTGKKLLNDLEELARELQFNKIILFTLPFNVVGVGLYKKRGYREVGLLKDHGQMNGMFVDLLLMEKMLMQ</sequence>
<dbReference type="PROSITE" id="PS51186">
    <property type="entry name" value="GNAT"/>
    <property type="match status" value="1"/>
</dbReference>
<proteinExistence type="predicted"/>